<proteinExistence type="predicted"/>
<reference evidence="1" key="1">
    <citation type="submission" date="2022-09" db="EMBL/GenBank/DDBJ databases">
        <title>Tahibacter sp. nov., isolated from a fresh water.</title>
        <authorList>
            <person name="Baek J.H."/>
            <person name="Lee J.K."/>
            <person name="Kim J.M."/>
            <person name="Jeon C.O."/>
        </authorList>
    </citation>
    <scope>NUCLEOTIDE SEQUENCE</scope>
    <source>
        <strain evidence="1">W38</strain>
    </source>
</reference>
<evidence type="ECO:0000313" key="2">
    <source>
        <dbReference type="Proteomes" id="UP001064632"/>
    </source>
</evidence>
<sequence length="596" mass="66215">MVGSTATASAFATRRRLFGALACAIGIAEPETAPMRRSEKPSMDTRLAERDAAAVTYAVPPAPFRWLSKAGFGVSPADIAALAALPGASDEARWAAWVERQLAPASINDSACDSRLAAAALTTLGKSLQQLWTDHESTADYAVRMRPMAENECATLIRQAYSQRQLFETMVDFWHDHFSVFGWDYNGGPVFPHYDRDIIRPRALGNFRAMLEEVTKSTTMMYYLDLYSSTRAGPNENFARELFELHTLGAENYGGVLYPDDPSLPIGQLADGTSVRLKYVDIDVYEATSALTGWTLRNGHWQYPAENDGTFIYRDDWHDQYQKYILNRYIAPYQHQADGTRLLDILASHPGTARFVAKKLCRRFVADDPPAALVNAAATEFITNWQAPDQIARVVRLILNSADFRTSWGLRMKRPAVAAVGALRALGADFTPVPDYTSAWTTSEEFISRLQFTGNRLFYWPAPNGYPDKRVAWASTGALGMTFRLLGRLPEMRQVNGNTSTPYVADVLAQTLAAFPNAADRHASNIAGYWCDRLLGGRPSPTYPVAVNYLRQNAAATEALSLNEAWAGTNLKAHYTQSRLRTMVALILCSPDYLRR</sequence>
<organism evidence="1 2">
    <name type="scientific">Tahibacter amnicola</name>
    <dbReference type="NCBI Taxonomy" id="2976241"/>
    <lineage>
        <taxon>Bacteria</taxon>
        <taxon>Pseudomonadati</taxon>
        <taxon>Pseudomonadota</taxon>
        <taxon>Gammaproteobacteria</taxon>
        <taxon>Lysobacterales</taxon>
        <taxon>Rhodanobacteraceae</taxon>
        <taxon>Tahibacter</taxon>
    </lineage>
</organism>
<dbReference type="Proteomes" id="UP001064632">
    <property type="component" value="Chromosome"/>
</dbReference>
<dbReference type="InterPro" id="IPR014917">
    <property type="entry name" value="DUF1800"/>
</dbReference>
<dbReference type="Pfam" id="PF08811">
    <property type="entry name" value="DUF1800"/>
    <property type="match status" value="1"/>
</dbReference>
<dbReference type="EMBL" id="CP104694">
    <property type="protein sequence ID" value="UXI69762.1"/>
    <property type="molecule type" value="Genomic_DNA"/>
</dbReference>
<dbReference type="RefSeq" id="WP_261696715.1">
    <property type="nucleotide sequence ID" value="NZ_CP104694.1"/>
</dbReference>
<name>A0ABY6BPR5_9GAMM</name>
<gene>
    <name evidence="1" type="ORF">N4264_09060</name>
</gene>
<protein>
    <submittedName>
        <fullName evidence="1">DUF1800 domain-containing protein</fullName>
    </submittedName>
</protein>
<evidence type="ECO:0000313" key="1">
    <source>
        <dbReference type="EMBL" id="UXI69762.1"/>
    </source>
</evidence>
<accession>A0ABY6BPR5</accession>
<keyword evidence="2" id="KW-1185">Reference proteome</keyword>